<proteinExistence type="predicted"/>
<evidence type="ECO:0000313" key="2">
    <source>
        <dbReference type="EnsemblMetazoa" id="AALFPA23_008820.P12056"/>
    </source>
</evidence>
<dbReference type="Gene3D" id="3.10.10.10">
    <property type="entry name" value="HIV Type 1 Reverse Transcriptase, subunit A, domain 1"/>
    <property type="match status" value="1"/>
</dbReference>
<evidence type="ECO:0000313" key="3">
    <source>
        <dbReference type="Proteomes" id="UP000069940"/>
    </source>
</evidence>
<feature type="compositionally biased region" description="Basic and acidic residues" evidence="1">
    <location>
        <begin position="134"/>
        <end position="146"/>
    </location>
</feature>
<sequence>MLAPPDLRRKILEKSNINLDDLTKLVNSHLSIQQQVRELNQHAQGLGNMQANRSGALVNKIEEKASNDQAGRWTHGRMTTECGRCGNRPHKPEDVCPAKNEQCRICNYFGHFAKKCRTDPKKYKMQPSIPKKRKLEEPGGRQHTDRIKVPRTGDIEVQKLGVRKDVREKSFVYAISDNHDEMIWCKVGQVLVKMMIDSGSKFNIIDESTWKYLKERSAYITNVKASDKRLCAYAQRGTLEILCTFDAEIRVVDGSRKPLSAEFYVVIGGKQNLLGRDTAKELGVLLIGLPSTVEETVQHVADSPVEKFPTIKGIKLRIEIDESVTPVVQHVRRVPIALRQQVEDQINRLLRSGIIEKVDKPSPWVSPMVIVIKDDGNVRLCIDMRRANSAIKRQYRVIERNVAHVKKIPAFDLSPGIEELPAIEDEPPALEFGSVPRPCRRVTRPLWQQDYIIHSTEDA</sequence>
<dbReference type="GeneID" id="134291304"/>
<dbReference type="PANTHER" id="PTHR37984">
    <property type="entry name" value="PROTEIN CBG26694"/>
    <property type="match status" value="1"/>
</dbReference>
<dbReference type="Gene3D" id="2.40.70.10">
    <property type="entry name" value="Acid Proteases"/>
    <property type="match status" value="1"/>
</dbReference>
<dbReference type="InterPro" id="IPR021109">
    <property type="entry name" value="Peptidase_aspartic_dom_sf"/>
</dbReference>
<accession>A0ABM1YG56</accession>
<dbReference type="SUPFAM" id="SSF56672">
    <property type="entry name" value="DNA/RNA polymerases"/>
    <property type="match status" value="1"/>
</dbReference>
<dbReference type="EnsemblMetazoa" id="AALFPA23_008820.R12056">
    <property type="protein sequence ID" value="AALFPA23_008820.P12056"/>
    <property type="gene ID" value="AALFPA23_008820"/>
</dbReference>
<dbReference type="SUPFAM" id="SSF50630">
    <property type="entry name" value="Acid proteases"/>
    <property type="match status" value="1"/>
</dbReference>
<evidence type="ECO:0000256" key="1">
    <source>
        <dbReference type="SAM" id="MobiDB-lite"/>
    </source>
</evidence>
<feature type="region of interest" description="Disordered" evidence="1">
    <location>
        <begin position="122"/>
        <end position="146"/>
    </location>
</feature>
<reference evidence="2" key="2">
    <citation type="submission" date="2025-05" db="UniProtKB">
        <authorList>
            <consortium name="EnsemblMetazoa"/>
        </authorList>
    </citation>
    <scope>IDENTIFICATION</scope>
    <source>
        <strain evidence="2">Foshan</strain>
    </source>
</reference>
<protein>
    <submittedName>
        <fullName evidence="2">Uncharacterized protein</fullName>
    </submittedName>
</protein>
<name>A0ABM1YG56_AEDAL</name>
<dbReference type="InterPro" id="IPR050951">
    <property type="entry name" value="Retrovirus_Pol_polyprotein"/>
</dbReference>
<dbReference type="InterPro" id="IPR043502">
    <property type="entry name" value="DNA/RNA_pol_sf"/>
</dbReference>
<dbReference type="Proteomes" id="UP000069940">
    <property type="component" value="Unassembled WGS sequence"/>
</dbReference>
<dbReference type="PANTHER" id="PTHR37984:SF9">
    <property type="entry name" value="INTEGRASE CATALYTIC DOMAIN-CONTAINING PROTEIN"/>
    <property type="match status" value="1"/>
</dbReference>
<keyword evidence="3" id="KW-1185">Reference proteome</keyword>
<reference evidence="3" key="1">
    <citation type="journal article" date="2015" name="Proc. Natl. Acad. Sci. U.S.A.">
        <title>Genome sequence of the Asian Tiger mosquito, Aedes albopictus, reveals insights into its biology, genetics, and evolution.</title>
        <authorList>
            <person name="Chen X.G."/>
            <person name="Jiang X."/>
            <person name="Gu J."/>
            <person name="Xu M."/>
            <person name="Wu Y."/>
            <person name="Deng Y."/>
            <person name="Zhang C."/>
            <person name="Bonizzoni M."/>
            <person name="Dermauw W."/>
            <person name="Vontas J."/>
            <person name="Armbruster P."/>
            <person name="Huang X."/>
            <person name="Yang Y."/>
            <person name="Zhang H."/>
            <person name="He W."/>
            <person name="Peng H."/>
            <person name="Liu Y."/>
            <person name="Wu K."/>
            <person name="Chen J."/>
            <person name="Lirakis M."/>
            <person name="Topalis P."/>
            <person name="Van Leeuwen T."/>
            <person name="Hall A.B."/>
            <person name="Jiang X."/>
            <person name="Thorpe C."/>
            <person name="Mueller R.L."/>
            <person name="Sun C."/>
            <person name="Waterhouse R.M."/>
            <person name="Yan G."/>
            <person name="Tu Z.J."/>
            <person name="Fang X."/>
            <person name="James A.A."/>
        </authorList>
    </citation>
    <scope>NUCLEOTIDE SEQUENCE [LARGE SCALE GENOMIC DNA]</scope>
    <source>
        <strain evidence="3">Foshan</strain>
    </source>
</reference>
<dbReference type="CDD" id="cd00303">
    <property type="entry name" value="retropepsin_like"/>
    <property type="match status" value="1"/>
</dbReference>
<organism evidence="2 3">
    <name type="scientific">Aedes albopictus</name>
    <name type="common">Asian tiger mosquito</name>
    <name type="synonym">Stegomyia albopicta</name>
    <dbReference type="NCBI Taxonomy" id="7160"/>
    <lineage>
        <taxon>Eukaryota</taxon>
        <taxon>Metazoa</taxon>
        <taxon>Ecdysozoa</taxon>
        <taxon>Arthropoda</taxon>
        <taxon>Hexapoda</taxon>
        <taxon>Insecta</taxon>
        <taxon>Pterygota</taxon>
        <taxon>Neoptera</taxon>
        <taxon>Endopterygota</taxon>
        <taxon>Diptera</taxon>
        <taxon>Nematocera</taxon>
        <taxon>Culicoidea</taxon>
        <taxon>Culicidae</taxon>
        <taxon>Culicinae</taxon>
        <taxon>Aedini</taxon>
        <taxon>Aedes</taxon>
        <taxon>Stegomyia</taxon>
    </lineage>
</organism>
<dbReference type="RefSeq" id="XP_062714854.1">
    <property type="nucleotide sequence ID" value="XM_062858870.1"/>
</dbReference>